<dbReference type="Proteomes" id="UP000023561">
    <property type="component" value="Unassembled WGS sequence"/>
</dbReference>
<keyword evidence="7" id="KW-0598">Phosphotransferase system</keyword>
<dbReference type="Pfam" id="PF00359">
    <property type="entry name" value="PTS_EIIA_2"/>
    <property type="match status" value="1"/>
</dbReference>
<evidence type="ECO:0000256" key="6">
    <source>
        <dbReference type="ARBA" id="ARBA00022679"/>
    </source>
</evidence>
<evidence type="ECO:0000256" key="5">
    <source>
        <dbReference type="ARBA" id="ARBA00022597"/>
    </source>
</evidence>
<keyword evidence="8" id="KW-0418">Kinase</keyword>
<evidence type="ECO:0000313" key="13">
    <source>
        <dbReference type="EMBL" id="GAJ40687.1"/>
    </source>
</evidence>
<proteinExistence type="predicted"/>
<evidence type="ECO:0000259" key="12">
    <source>
        <dbReference type="PROSITE" id="PS51094"/>
    </source>
</evidence>
<dbReference type="AlphaFoldDB" id="A0A023DHF3"/>
<evidence type="ECO:0000256" key="7">
    <source>
        <dbReference type="ARBA" id="ARBA00022683"/>
    </source>
</evidence>
<comment type="function">
    <text evidence="1">The phosphoenolpyruvate-dependent sugar phosphotransferase system (sugar PTS), a major carbohydrate active transport system, catalyzes the phosphorylation of incoming sugar substrates concomitantly with their translocation across the cell membrane. The enzyme II CmtAB PTS system is involved in D-mannitol transport.</text>
</comment>
<keyword evidence="5" id="KW-0762">Sugar transport</keyword>
<name>A0A023DHF3_9BACL</name>
<dbReference type="InterPro" id="IPR002178">
    <property type="entry name" value="PTS_EIIA_type-2_dom"/>
</dbReference>
<keyword evidence="3" id="KW-0813">Transport</keyword>
<dbReference type="InterPro" id="IPR016152">
    <property type="entry name" value="PTrfase/Anion_transptr"/>
</dbReference>
<dbReference type="GO" id="GO:0005886">
    <property type="term" value="C:plasma membrane"/>
    <property type="evidence" value="ECO:0007669"/>
    <property type="project" value="TreeGrafter"/>
</dbReference>
<accession>A0A023DHF3</accession>
<gene>
    <name evidence="13" type="primary">mtlF</name>
    <name evidence="13" type="ORF">GCA01S_049_00030</name>
</gene>
<keyword evidence="4" id="KW-0597">Phosphoprotein</keyword>
<evidence type="ECO:0000256" key="10">
    <source>
        <dbReference type="ARBA" id="ARBA00030956"/>
    </source>
</evidence>
<comment type="caution">
    <text evidence="13">The sequence shown here is derived from an EMBL/GenBank/DDBJ whole genome shotgun (WGS) entry which is preliminary data.</text>
</comment>
<organism evidence="13 14">
    <name type="scientific">Parageobacillus caldoxylosilyticus NBRC 107762</name>
    <dbReference type="NCBI Taxonomy" id="1220594"/>
    <lineage>
        <taxon>Bacteria</taxon>
        <taxon>Bacillati</taxon>
        <taxon>Bacillota</taxon>
        <taxon>Bacilli</taxon>
        <taxon>Bacillales</taxon>
        <taxon>Anoxybacillaceae</taxon>
        <taxon>Saccharococcus</taxon>
    </lineage>
</organism>
<evidence type="ECO:0000256" key="4">
    <source>
        <dbReference type="ARBA" id="ARBA00022553"/>
    </source>
</evidence>
<evidence type="ECO:0000256" key="8">
    <source>
        <dbReference type="ARBA" id="ARBA00022777"/>
    </source>
</evidence>
<reference evidence="13 14" key="1">
    <citation type="submission" date="2014-04" db="EMBL/GenBank/DDBJ databases">
        <title>Whole genome shotgun sequence of Geobacillus caldoxylosilyticus NBRC 107762.</title>
        <authorList>
            <person name="Hosoyama A."/>
            <person name="Hosoyama Y."/>
            <person name="Katano-Makiyama Y."/>
            <person name="Tsuchikane K."/>
            <person name="Ohji S."/>
            <person name="Ichikawa N."/>
            <person name="Yamazoe A."/>
            <person name="Fujita N."/>
        </authorList>
    </citation>
    <scope>NUCLEOTIDE SEQUENCE [LARGE SCALE GENOMIC DNA]</scope>
    <source>
        <strain evidence="13 14">NBRC 107762</strain>
    </source>
</reference>
<dbReference type="GO" id="GO:0016301">
    <property type="term" value="F:kinase activity"/>
    <property type="evidence" value="ECO:0007669"/>
    <property type="project" value="UniProtKB-KW"/>
</dbReference>
<dbReference type="SUPFAM" id="SSF55804">
    <property type="entry name" value="Phoshotransferase/anion transport protein"/>
    <property type="match status" value="1"/>
</dbReference>
<dbReference type="PANTHER" id="PTHR30181">
    <property type="entry name" value="MANNITOL PERMEASE IIC COMPONENT"/>
    <property type="match status" value="1"/>
</dbReference>
<evidence type="ECO:0000256" key="9">
    <source>
        <dbReference type="ARBA" id="ARBA00029908"/>
    </source>
</evidence>
<evidence type="ECO:0000256" key="1">
    <source>
        <dbReference type="ARBA" id="ARBA00002434"/>
    </source>
</evidence>
<dbReference type="InterPro" id="IPR050893">
    <property type="entry name" value="Sugar_PTS"/>
</dbReference>
<evidence type="ECO:0000256" key="3">
    <source>
        <dbReference type="ARBA" id="ARBA00022448"/>
    </source>
</evidence>
<evidence type="ECO:0000256" key="11">
    <source>
        <dbReference type="ARBA" id="ARBA00030962"/>
    </source>
</evidence>
<dbReference type="Gene3D" id="3.40.930.10">
    <property type="entry name" value="Mannitol-specific EII, Chain A"/>
    <property type="match status" value="1"/>
</dbReference>
<evidence type="ECO:0000313" key="14">
    <source>
        <dbReference type="Proteomes" id="UP000023561"/>
    </source>
</evidence>
<dbReference type="GO" id="GO:0090563">
    <property type="term" value="F:protein-phosphocysteine-sugar phosphotransferase activity"/>
    <property type="evidence" value="ECO:0007669"/>
    <property type="project" value="TreeGrafter"/>
</dbReference>
<keyword evidence="14" id="KW-1185">Reference proteome</keyword>
<keyword evidence="6 13" id="KW-0808">Transferase</keyword>
<dbReference type="PROSITE" id="PS00372">
    <property type="entry name" value="PTS_EIIA_TYPE_2_HIS"/>
    <property type="match status" value="1"/>
</dbReference>
<dbReference type="EMBL" id="BAWO01000049">
    <property type="protein sequence ID" value="GAJ40687.1"/>
    <property type="molecule type" value="Genomic_DNA"/>
</dbReference>
<feature type="domain" description="PTS EIIA type-2" evidence="12">
    <location>
        <begin position="6"/>
        <end position="146"/>
    </location>
</feature>
<dbReference type="CDD" id="cd00211">
    <property type="entry name" value="PTS_IIA_fru"/>
    <property type="match status" value="1"/>
</dbReference>
<dbReference type="GO" id="GO:0009401">
    <property type="term" value="P:phosphoenolpyruvate-dependent sugar phosphotransferase system"/>
    <property type="evidence" value="ECO:0007669"/>
    <property type="project" value="UniProtKB-KW"/>
</dbReference>
<evidence type="ECO:0000256" key="2">
    <source>
        <dbReference type="ARBA" id="ARBA00014783"/>
    </source>
</evidence>
<protein>
    <recommendedName>
        <fullName evidence="2">Mannitol-specific phosphotransferase enzyme IIA component</fullName>
    </recommendedName>
    <alternativeName>
        <fullName evidence="10">EIIA</fullName>
    </alternativeName>
    <alternativeName>
        <fullName evidence="11">EIII</fullName>
    </alternativeName>
    <alternativeName>
        <fullName evidence="9">PTS system mannitol-specific EIIA component</fullName>
    </alternativeName>
</protein>
<dbReference type="PROSITE" id="PS51094">
    <property type="entry name" value="PTS_EIIA_TYPE_2"/>
    <property type="match status" value="1"/>
</dbReference>
<sequence length="147" mass="16249">MTLSMPILQKENIVLHARVENKTEAIRLAGQILVNQGYVEDAYIDKMFEREALTSTYMGNFVAIPHGTEDAKQFVKHSGISIVQIPDGVDFGDGNIAKLLIGIAGKNNEHLEILSKIAIVCSEQENVEAMIKAATEEEILRLLNEVN</sequence>
<dbReference type="PANTHER" id="PTHR30181:SF2">
    <property type="entry name" value="PTS SYSTEM MANNITOL-SPECIFIC EIICBA COMPONENT"/>
    <property type="match status" value="1"/>
</dbReference>